<dbReference type="AlphaFoldDB" id="A0A0F9LT13"/>
<proteinExistence type="predicted"/>
<comment type="caution">
    <text evidence="1">The sequence shown here is derived from an EMBL/GenBank/DDBJ whole genome shotgun (WGS) entry which is preliminary data.</text>
</comment>
<gene>
    <name evidence="1" type="ORF">LCGC14_1470180</name>
</gene>
<reference evidence="1" key="1">
    <citation type="journal article" date="2015" name="Nature">
        <title>Complex archaea that bridge the gap between prokaryotes and eukaryotes.</title>
        <authorList>
            <person name="Spang A."/>
            <person name="Saw J.H."/>
            <person name="Jorgensen S.L."/>
            <person name="Zaremba-Niedzwiedzka K."/>
            <person name="Martijn J."/>
            <person name="Lind A.E."/>
            <person name="van Eijk R."/>
            <person name="Schleper C."/>
            <person name="Guy L."/>
            <person name="Ettema T.J."/>
        </authorList>
    </citation>
    <scope>NUCLEOTIDE SEQUENCE</scope>
</reference>
<protein>
    <submittedName>
        <fullName evidence="1">Uncharacterized protein</fullName>
    </submittedName>
</protein>
<dbReference type="EMBL" id="LAZR01010331">
    <property type="protein sequence ID" value="KKM67530.1"/>
    <property type="molecule type" value="Genomic_DNA"/>
</dbReference>
<name>A0A0F9LT13_9ZZZZ</name>
<organism evidence="1">
    <name type="scientific">marine sediment metagenome</name>
    <dbReference type="NCBI Taxonomy" id="412755"/>
    <lineage>
        <taxon>unclassified sequences</taxon>
        <taxon>metagenomes</taxon>
        <taxon>ecological metagenomes</taxon>
    </lineage>
</organism>
<sequence length="48" mass="5580">MDKKYCVECNKLIPEGRVKQYKKRGVKTCSKRCSVNRSLTSSRDRKNG</sequence>
<accession>A0A0F9LT13</accession>
<evidence type="ECO:0000313" key="1">
    <source>
        <dbReference type="EMBL" id="KKM67530.1"/>
    </source>
</evidence>